<dbReference type="EMBL" id="JADNYJ010000003">
    <property type="protein sequence ID" value="KAF8912184.1"/>
    <property type="molecule type" value="Genomic_DNA"/>
</dbReference>
<dbReference type="Proteomes" id="UP000724874">
    <property type="component" value="Unassembled WGS sequence"/>
</dbReference>
<evidence type="ECO:0000313" key="2">
    <source>
        <dbReference type="Proteomes" id="UP000724874"/>
    </source>
</evidence>
<organism evidence="1 2">
    <name type="scientific">Gymnopilus junonius</name>
    <name type="common">Spectacular rustgill mushroom</name>
    <name type="synonym">Gymnopilus spectabilis subsp. junonius</name>
    <dbReference type="NCBI Taxonomy" id="109634"/>
    <lineage>
        <taxon>Eukaryota</taxon>
        <taxon>Fungi</taxon>
        <taxon>Dikarya</taxon>
        <taxon>Basidiomycota</taxon>
        <taxon>Agaricomycotina</taxon>
        <taxon>Agaricomycetes</taxon>
        <taxon>Agaricomycetidae</taxon>
        <taxon>Agaricales</taxon>
        <taxon>Agaricineae</taxon>
        <taxon>Hymenogastraceae</taxon>
        <taxon>Gymnopilus</taxon>
    </lineage>
</organism>
<proteinExistence type="predicted"/>
<reference evidence="1" key="1">
    <citation type="submission" date="2020-11" db="EMBL/GenBank/DDBJ databases">
        <authorList>
            <consortium name="DOE Joint Genome Institute"/>
            <person name="Ahrendt S."/>
            <person name="Riley R."/>
            <person name="Andreopoulos W."/>
            <person name="LaButti K."/>
            <person name="Pangilinan J."/>
            <person name="Ruiz-duenas F.J."/>
            <person name="Barrasa J.M."/>
            <person name="Sanchez-Garcia M."/>
            <person name="Camarero S."/>
            <person name="Miyauchi S."/>
            <person name="Serrano A."/>
            <person name="Linde D."/>
            <person name="Babiker R."/>
            <person name="Drula E."/>
            <person name="Ayuso-Fernandez I."/>
            <person name="Pacheco R."/>
            <person name="Padilla G."/>
            <person name="Ferreira P."/>
            <person name="Barriuso J."/>
            <person name="Kellner H."/>
            <person name="Castanera R."/>
            <person name="Alfaro M."/>
            <person name="Ramirez L."/>
            <person name="Pisabarro A.G."/>
            <person name="Kuo A."/>
            <person name="Tritt A."/>
            <person name="Lipzen A."/>
            <person name="He G."/>
            <person name="Yan M."/>
            <person name="Ng V."/>
            <person name="Cullen D."/>
            <person name="Martin F."/>
            <person name="Rosso M.-N."/>
            <person name="Henrissat B."/>
            <person name="Hibbett D."/>
            <person name="Martinez A.T."/>
            <person name="Grigoriev I.V."/>
        </authorList>
    </citation>
    <scope>NUCLEOTIDE SEQUENCE</scope>
    <source>
        <strain evidence="1">AH 44721</strain>
    </source>
</reference>
<dbReference type="PROSITE" id="PS51257">
    <property type="entry name" value="PROKAR_LIPOPROTEIN"/>
    <property type="match status" value="1"/>
</dbReference>
<keyword evidence="2" id="KW-1185">Reference proteome</keyword>
<gene>
    <name evidence="1" type="ORF">CPB84DRAFT_1820847</name>
</gene>
<feature type="non-terminal residue" evidence="1">
    <location>
        <position position="1"/>
    </location>
</feature>
<accession>A0A9P5P2T1</accession>
<protein>
    <submittedName>
        <fullName evidence="1">Uncharacterized protein</fullName>
    </submittedName>
</protein>
<comment type="caution">
    <text evidence="1">The sequence shown here is derived from an EMBL/GenBank/DDBJ whole genome shotgun (WGS) entry which is preliminary data.</text>
</comment>
<sequence length="104" mass="11834">MRCSRLAGDPRLQSGYHHSFQWTLSCNVKHVCLFIADRCCVFKTAQANFRRIWHICRSTYHPILSSVQSSSRFSGTWLNPSKMNIGSGNFALGSQPEEVLLSNR</sequence>
<evidence type="ECO:0000313" key="1">
    <source>
        <dbReference type="EMBL" id="KAF8912184.1"/>
    </source>
</evidence>
<name>A0A9P5P2T1_GYMJU</name>
<dbReference type="AlphaFoldDB" id="A0A9P5P2T1"/>